<accession>A0ABR2DC90</accession>
<sequence>MGRNPCCSKEELNKGAWTALEDKILISYIQAHGEGQWRNLPERAGLKRCGKSCRLRWLNYLRPDIKRGNISHDEKELIIRLHNLLGNRWSLIAGRLPGRTDNEIKNYWNTTLGKKAKAQTSVESPPGKSTQKMVPTESGATEPSTSSQAAKAKTEVIRTRATRCSSQVIFPLRPPATQVTPLQGRMDQEMGDGAVVEAHTGTPVLDSLYSDDASHLNFEVNDLLKASDGEFEETFDETILEDWTGNPCLNDNAATDIDVRRVGRNSTNGQERVEAQVVDSLYSDGSVSHSLKSQVNKLLKPSDGQFEEPFDEAMFKDWSADPCLNDNSTVGLESFAFLLNPDEWP</sequence>
<evidence type="ECO:0000256" key="4">
    <source>
        <dbReference type="SAM" id="MobiDB-lite"/>
    </source>
</evidence>
<evidence type="ECO:0000259" key="5">
    <source>
        <dbReference type="PROSITE" id="PS50090"/>
    </source>
</evidence>
<protein>
    <submittedName>
        <fullName evidence="7">Uncharacterized protein</fullName>
    </submittedName>
</protein>
<dbReference type="Pfam" id="PF00249">
    <property type="entry name" value="Myb_DNA-binding"/>
    <property type="match status" value="2"/>
</dbReference>
<feature type="domain" description="Myb-like" evidence="5">
    <location>
        <begin position="62"/>
        <end position="112"/>
    </location>
</feature>
<comment type="subcellular location">
    <subcellularLocation>
        <location evidence="1">Nucleus</location>
    </subcellularLocation>
</comment>
<dbReference type="Gene3D" id="1.10.10.60">
    <property type="entry name" value="Homeodomain-like"/>
    <property type="match status" value="2"/>
</dbReference>
<dbReference type="CDD" id="cd00167">
    <property type="entry name" value="SANT"/>
    <property type="match status" value="2"/>
</dbReference>
<feature type="domain" description="Myb-like" evidence="5">
    <location>
        <begin position="9"/>
        <end position="61"/>
    </location>
</feature>
<comment type="caution">
    <text evidence="7">The sequence shown here is derived from an EMBL/GenBank/DDBJ whole genome shotgun (WGS) entry which is preliminary data.</text>
</comment>
<dbReference type="PANTHER" id="PTHR47999:SF86">
    <property type="entry name" value="MYB-RELATED PROTEIN MYB4-LIKE"/>
    <property type="match status" value="1"/>
</dbReference>
<dbReference type="Proteomes" id="UP001472677">
    <property type="component" value="Unassembled WGS sequence"/>
</dbReference>
<evidence type="ECO:0000256" key="2">
    <source>
        <dbReference type="ARBA" id="ARBA00023125"/>
    </source>
</evidence>
<organism evidence="7 8">
    <name type="scientific">Hibiscus sabdariffa</name>
    <name type="common">roselle</name>
    <dbReference type="NCBI Taxonomy" id="183260"/>
    <lineage>
        <taxon>Eukaryota</taxon>
        <taxon>Viridiplantae</taxon>
        <taxon>Streptophyta</taxon>
        <taxon>Embryophyta</taxon>
        <taxon>Tracheophyta</taxon>
        <taxon>Spermatophyta</taxon>
        <taxon>Magnoliopsida</taxon>
        <taxon>eudicotyledons</taxon>
        <taxon>Gunneridae</taxon>
        <taxon>Pentapetalae</taxon>
        <taxon>rosids</taxon>
        <taxon>malvids</taxon>
        <taxon>Malvales</taxon>
        <taxon>Malvaceae</taxon>
        <taxon>Malvoideae</taxon>
        <taxon>Hibiscus</taxon>
    </lineage>
</organism>
<dbReference type="InterPro" id="IPR017930">
    <property type="entry name" value="Myb_dom"/>
</dbReference>
<dbReference type="PANTHER" id="PTHR47999">
    <property type="entry name" value="TRANSCRIPTION FACTOR MYB8-RELATED-RELATED"/>
    <property type="match status" value="1"/>
</dbReference>
<dbReference type="SMART" id="SM00717">
    <property type="entry name" value="SANT"/>
    <property type="match status" value="2"/>
</dbReference>
<dbReference type="SUPFAM" id="SSF46689">
    <property type="entry name" value="Homeodomain-like"/>
    <property type="match status" value="1"/>
</dbReference>
<reference evidence="7 8" key="1">
    <citation type="journal article" date="2024" name="G3 (Bethesda)">
        <title>Genome assembly of Hibiscus sabdariffa L. provides insights into metabolisms of medicinal natural products.</title>
        <authorList>
            <person name="Kim T."/>
        </authorList>
    </citation>
    <scope>NUCLEOTIDE SEQUENCE [LARGE SCALE GENOMIC DNA]</scope>
    <source>
        <strain evidence="7">TK-2024</strain>
        <tissue evidence="7">Old leaves</tissue>
    </source>
</reference>
<evidence type="ECO:0000256" key="3">
    <source>
        <dbReference type="ARBA" id="ARBA00023242"/>
    </source>
</evidence>
<dbReference type="InterPro" id="IPR009057">
    <property type="entry name" value="Homeodomain-like_sf"/>
</dbReference>
<feature type="region of interest" description="Disordered" evidence="4">
    <location>
        <begin position="115"/>
        <end position="152"/>
    </location>
</feature>
<dbReference type="PROSITE" id="PS51294">
    <property type="entry name" value="HTH_MYB"/>
    <property type="match status" value="2"/>
</dbReference>
<dbReference type="InterPro" id="IPR001005">
    <property type="entry name" value="SANT/Myb"/>
</dbReference>
<dbReference type="EMBL" id="JBBPBM010000030">
    <property type="protein sequence ID" value="KAK8535324.1"/>
    <property type="molecule type" value="Genomic_DNA"/>
</dbReference>
<evidence type="ECO:0000313" key="7">
    <source>
        <dbReference type="EMBL" id="KAK8535324.1"/>
    </source>
</evidence>
<dbReference type="InterPro" id="IPR015495">
    <property type="entry name" value="Myb_TF_plants"/>
</dbReference>
<dbReference type="PROSITE" id="PS50090">
    <property type="entry name" value="MYB_LIKE"/>
    <property type="match status" value="2"/>
</dbReference>
<feature type="domain" description="HTH myb-type" evidence="6">
    <location>
        <begin position="9"/>
        <end position="61"/>
    </location>
</feature>
<keyword evidence="8" id="KW-1185">Reference proteome</keyword>
<feature type="compositionally biased region" description="Polar residues" evidence="4">
    <location>
        <begin position="115"/>
        <end position="149"/>
    </location>
</feature>
<feature type="domain" description="HTH myb-type" evidence="6">
    <location>
        <begin position="62"/>
        <end position="116"/>
    </location>
</feature>
<keyword evidence="3" id="KW-0539">Nucleus</keyword>
<evidence type="ECO:0000259" key="6">
    <source>
        <dbReference type="PROSITE" id="PS51294"/>
    </source>
</evidence>
<gene>
    <name evidence="7" type="ORF">V6N12_056846</name>
</gene>
<name>A0ABR2DC90_9ROSI</name>
<evidence type="ECO:0000313" key="8">
    <source>
        <dbReference type="Proteomes" id="UP001472677"/>
    </source>
</evidence>
<keyword evidence="2" id="KW-0238">DNA-binding</keyword>
<proteinExistence type="predicted"/>
<evidence type="ECO:0000256" key="1">
    <source>
        <dbReference type="ARBA" id="ARBA00004123"/>
    </source>
</evidence>